<comment type="caution">
    <text evidence="1">The sequence shown here is derived from an EMBL/GenBank/DDBJ whole genome shotgun (WGS) entry which is preliminary data.</text>
</comment>
<evidence type="ECO:0000313" key="1">
    <source>
        <dbReference type="EMBL" id="CAK9056044.1"/>
    </source>
</evidence>
<gene>
    <name evidence="1" type="ORF">SCF082_LOCUS30238</name>
</gene>
<feature type="non-terminal residue" evidence="1">
    <location>
        <position position="95"/>
    </location>
</feature>
<protein>
    <submittedName>
        <fullName evidence="1">Uncharacterized protein</fullName>
    </submittedName>
</protein>
<name>A0ABP0MZ88_9DINO</name>
<organism evidence="1 2">
    <name type="scientific">Durusdinium trenchii</name>
    <dbReference type="NCBI Taxonomy" id="1381693"/>
    <lineage>
        <taxon>Eukaryota</taxon>
        <taxon>Sar</taxon>
        <taxon>Alveolata</taxon>
        <taxon>Dinophyceae</taxon>
        <taxon>Suessiales</taxon>
        <taxon>Symbiodiniaceae</taxon>
        <taxon>Durusdinium</taxon>
    </lineage>
</organism>
<sequence>MAAPWTVADFKQEIVSAGLLLQARPHLSDLKEHIKSQVKHKLVNLGHVDANSLIDLYDVLKGCNLPQDVKDDLTATVDQLALGCQDETNTKQSAY</sequence>
<dbReference type="EMBL" id="CAXAMM010024824">
    <property type="protein sequence ID" value="CAK9056044.1"/>
    <property type="molecule type" value="Genomic_DNA"/>
</dbReference>
<reference evidence="1 2" key="1">
    <citation type="submission" date="2024-02" db="EMBL/GenBank/DDBJ databases">
        <authorList>
            <person name="Chen Y."/>
            <person name="Shah S."/>
            <person name="Dougan E. K."/>
            <person name="Thang M."/>
            <person name="Chan C."/>
        </authorList>
    </citation>
    <scope>NUCLEOTIDE SEQUENCE [LARGE SCALE GENOMIC DNA]</scope>
</reference>
<evidence type="ECO:0000313" key="2">
    <source>
        <dbReference type="Proteomes" id="UP001642464"/>
    </source>
</evidence>
<dbReference type="Proteomes" id="UP001642464">
    <property type="component" value="Unassembled WGS sequence"/>
</dbReference>
<proteinExistence type="predicted"/>
<keyword evidence="2" id="KW-1185">Reference proteome</keyword>
<accession>A0ABP0MZ88</accession>